<evidence type="ECO:0000256" key="1">
    <source>
        <dbReference type="ARBA" id="ARBA00004383"/>
    </source>
</evidence>
<evidence type="ECO:0000256" key="3">
    <source>
        <dbReference type="ARBA" id="ARBA00022448"/>
    </source>
</evidence>
<dbReference type="InterPro" id="IPR003538">
    <property type="entry name" value="TonB"/>
</dbReference>
<dbReference type="PANTHER" id="PTHR33446">
    <property type="entry name" value="PROTEIN TONB-RELATED"/>
    <property type="match status" value="1"/>
</dbReference>
<dbReference type="AlphaFoldDB" id="A0A9W6IK93"/>
<dbReference type="GO" id="GO:0005886">
    <property type="term" value="C:plasma membrane"/>
    <property type="evidence" value="ECO:0007669"/>
    <property type="project" value="UniProtKB-SubCell"/>
</dbReference>
<evidence type="ECO:0000256" key="11">
    <source>
        <dbReference type="SAM" id="SignalP"/>
    </source>
</evidence>
<evidence type="ECO:0000313" key="14">
    <source>
        <dbReference type="Proteomes" id="UP001143486"/>
    </source>
</evidence>
<keyword evidence="10" id="KW-0735">Signal-anchor</keyword>
<evidence type="ECO:0000259" key="12">
    <source>
        <dbReference type="PROSITE" id="PS52015"/>
    </source>
</evidence>
<dbReference type="GO" id="GO:0055085">
    <property type="term" value="P:transmembrane transport"/>
    <property type="evidence" value="ECO:0007669"/>
    <property type="project" value="InterPro"/>
</dbReference>
<dbReference type="GO" id="GO:0031992">
    <property type="term" value="F:energy transducer activity"/>
    <property type="evidence" value="ECO:0007669"/>
    <property type="project" value="InterPro"/>
</dbReference>
<feature type="domain" description="TonB C-terminal" evidence="12">
    <location>
        <begin position="300"/>
        <end position="392"/>
    </location>
</feature>
<proteinExistence type="inferred from homology"/>
<dbReference type="GO" id="GO:0030288">
    <property type="term" value="C:outer membrane-bounded periplasmic space"/>
    <property type="evidence" value="ECO:0007669"/>
    <property type="project" value="InterPro"/>
</dbReference>
<evidence type="ECO:0000256" key="6">
    <source>
        <dbReference type="ARBA" id="ARBA00022692"/>
    </source>
</evidence>
<evidence type="ECO:0000256" key="7">
    <source>
        <dbReference type="ARBA" id="ARBA00022927"/>
    </source>
</evidence>
<dbReference type="InterPro" id="IPR006260">
    <property type="entry name" value="TonB/TolA_C"/>
</dbReference>
<accession>A0A9W6IK93</accession>
<dbReference type="EMBL" id="BSFE01000001">
    <property type="protein sequence ID" value="GLK50814.1"/>
    <property type="molecule type" value="Genomic_DNA"/>
</dbReference>
<dbReference type="Proteomes" id="UP001143486">
    <property type="component" value="Unassembled WGS sequence"/>
</dbReference>
<dbReference type="Gene3D" id="3.30.1150.10">
    <property type="match status" value="1"/>
</dbReference>
<keyword evidence="4 10" id="KW-1003">Cell membrane</keyword>
<dbReference type="InterPro" id="IPR051045">
    <property type="entry name" value="TonB-dependent_transducer"/>
</dbReference>
<reference evidence="13" key="1">
    <citation type="journal article" date="2014" name="Int. J. Syst. Evol. Microbiol.">
        <title>Complete genome sequence of Corynebacterium casei LMG S-19264T (=DSM 44701T), isolated from a smear-ripened cheese.</title>
        <authorList>
            <consortium name="US DOE Joint Genome Institute (JGI-PGF)"/>
            <person name="Walter F."/>
            <person name="Albersmeier A."/>
            <person name="Kalinowski J."/>
            <person name="Ruckert C."/>
        </authorList>
    </citation>
    <scope>NUCLEOTIDE SEQUENCE</scope>
    <source>
        <strain evidence="13">VKM B-1513</strain>
    </source>
</reference>
<evidence type="ECO:0000256" key="8">
    <source>
        <dbReference type="ARBA" id="ARBA00022989"/>
    </source>
</evidence>
<name>A0A9W6IK93_9PROT</name>
<gene>
    <name evidence="13" type="ORF">GCM10017621_03220</name>
</gene>
<protein>
    <recommendedName>
        <fullName evidence="10">Protein TonB</fullName>
    </recommendedName>
</protein>
<dbReference type="PROSITE" id="PS52015">
    <property type="entry name" value="TONB_CTD"/>
    <property type="match status" value="1"/>
</dbReference>
<keyword evidence="7 10" id="KW-0653">Protein transport</keyword>
<dbReference type="InterPro" id="IPR037682">
    <property type="entry name" value="TonB_C"/>
</dbReference>
<evidence type="ECO:0000256" key="10">
    <source>
        <dbReference type="RuleBase" id="RU362123"/>
    </source>
</evidence>
<keyword evidence="11" id="KW-0732">Signal</keyword>
<evidence type="ECO:0000256" key="4">
    <source>
        <dbReference type="ARBA" id="ARBA00022475"/>
    </source>
</evidence>
<feature type="signal peptide" evidence="11">
    <location>
        <begin position="1"/>
        <end position="23"/>
    </location>
</feature>
<reference evidence="13" key="2">
    <citation type="submission" date="2023-01" db="EMBL/GenBank/DDBJ databases">
        <authorList>
            <person name="Sun Q."/>
            <person name="Evtushenko L."/>
        </authorList>
    </citation>
    <scope>NUCLEOTIDE SEQUENCE</scope>
    <source>
        <strain evidence="13">VKM B-1513</strain>
    </source>
</reference>
<comment type="similarity">
    <text evidence="2 10">Belongs to the TonB family.</text>
</comment>
<comment type="caution">
    <text evidence="13">The sequence shown here is derived from an EMBL/GenBank/DDBJ whole genome shotgun (WGS) entry which is preliminary data.</text>
</comment>
<evidence type="ECO:0000256" key="5">
    <source>
        <dbReference type="ARBA" id="ARBA00022519"/>
    </source>
</evidence>
<dbReference type="GO" id="GO:0015031">
    <property type="term" value="P:protein transport"/>
    <property type="evidence" value="ECO:0007669"/>
    <property type="project" value="UniProtKB-UniRule"/>
</dbReference>
<comment type="subcellular location">
    <subcellularLocation>
        <location evidence="1 10">Cell inner membrane</location>
        <topology evidence="1 10">Single-pass membrane protein</topology>
        <orientation evidence="1 10">Periplasmic side</orientation>
    </subcellularLocation>
</comment>
<organism evidence="13 14">
    <name type="scientific">Maricaulis virginensis</name>
    <dbReference type="NCBI Taxonomy" id="144022"/>
    <lineage>
        <taxon>Bacteria</taxon>
        <taxon>Pseudomonadati</taxon>
        <taxon>Pseudomonadota</taxon>
        <taxon>Alphaproteobacteria</taxon>
        <taxon>Maricaulales</taxon>
        <taxon>Maricaulaceae</taxon>
        <taxon>Maricaulis</taxon>
    </lineage>
</organism>
<dbReference type="InterPro" id="IPR011990">
    <property type="entry name" value="TPR-like_helical_dom_sf"/>
</dbReference>
<dbReference type="PRINTS" id="PR01374">
    <property type="entry name" value="TONBPROTEIN"/>
</dbReference>
<sequence>MLNGIVRLCVAAWLVTMTDGASAQGLPASVTAPYQEYQAAIEAGDAAALLDAARRAYEAGEAARIDTLTLATLAENYGFAATANQRFDTAQDAWRDAARLSDRGNADPVDRAWRWHNAATIALQNSDNDDAYACSRNAVQALEELDGDYSEASDFAADAFLTRSMVAMGRGRISDSGAAALQAIGLFERHLDAPDTRYGLALLYAGVSQTLDQEFELATYSLHMARDVLSDVSPGHSNAATLQAALTSARLNLYHDDEAETEAAFARLYDRLAANRFHAERYSEPEDVRPVAEQAEAEERPCCDAQSLVRREPRYPEDALWSDLDGVVYVRFDVTAEGRTDNVEVIGAFPPGVFDQASIRAVRNWRYAPATRDGEPVSRENVETRFDFRIAR</sequence>
<evidence type="ECO:0000313" key="13">
    <source>
        <dbReference type="EMBL" id="GLK50814.1"/>
    </source>
</evidence>
<dbReference type="GO" id="GO:0015891">
    <property type="term" value="P:siderophore transport"/>
    <property type="evidence" value="ECO:0007669"/>
    <property type="project" value="InterPro"/>
</dbReference>
<dbReference type="NCBIfam" id="TIGR01352">
    <property type="entry name" value="tonB_Cterm"/>
    <property type="match status" value="1"/>
</dbReference>
<dbReference type="SUPFAM" id="SSF48452">
    <property type="entry name" value="TPR-like"/>
    <property type="match status" value="1"/>
</dbReference>
<keyword evidence="6" id="KW-0812">Transmembrane</keyword>
<feature type="chain" id="PRO_5040941545" description="Protein TonB" evidence="11">
    <location>
        <begin position="24"/>
        <end position="392"/>
    </location>
</feature>
<keyword evidence="14" id="KW-1185">Reference proteome</keyword>
<keyword evidence="3 10" id="KW-0813">Transport</keyword>
<dbReference type="Pfam" id="PF03544">
    <property type="entry name" value="TonB_C"/>
    <property type="match status" value="1"/>
</dbReference>
<comment type="function">
    <text evidence="10">Interacts with outer membrane receptor proteins that carry out high-affinity binding and energy dependent uptake into the periplasmic space of specific substrates. It could act to transduce energy from the cytoplasmic membrane to specific energy-requiring processes in the outer membrane, resulting in the release into the periplasm of ligands bound by these outer membrane proteins.</text>
</comment>
<keyword evidence="8" id="KW-1133">Transmembrane helix</keyword>
<evidence type="ECO:0000256" key="2">
    <source>
        <dbReference type="ARBA" id="ARBA00006555"/>
    </source>
</evidence>
<evidence type="ECO:0000256" key="9">
    <source>
        <dbReference type="ARBA" id="ARBA00023136"/>
    </source>
</evidence>
<keyword evidence="9" id="KW-0472">Membrane</keyword>
<keyword evidence="5 10" id="KW-0997">Cell inner membrane</keyword>
<dbReference type="SUPFAM" id="SSF74653">
    <property type="entry name" value="TolA/TonB C-terminal domain"/>
    <property type="match status" value="1"/>
</dbReference>